<evidence type="ECO:0008006" key="4">
    <source>
        <dbReference type="Google" id="ProtNLM"/>
    </source>
</evidence>
<sequence>GQRFVGLSDMNAARLGKTRERLGGEKIRAFHDYRELLDDKDIDAVVVATNGHWHVLPTIHACQAGKDVYVEKPLGTSIGEGRAAVAAARKYDRIVQIGTQQRSWEHYRRAAEIIQSGQLGEISEVKVWDYDYFYPGFGSPPDADSPAELDWDLWVGPSPRVDYNPSRYRNHYWFFDYGGAWQLDWGVHHYDIVNWCMGVTEPISAVAMGGRMCFEDSSTEWPDTFSGVLEYAPGPVAKKGFLLQYTFRGG</sequence>
<feature type="non-terminal residue" evidence="3">
    <location>
        <position position="250"/>
    </location>
</feature>
<proteinExistence type="predicted"/>
<feature type="non-terminal residue" evidence="3">
    <location>
        <position position="1"/>
    </location>
</feature>
<dbReference type="SUPFAM" id="SSF55347">
    <property type="entry name" value="Glyceraldehyde-3-phosphate dehydrogenase-like, C-terminal domain"/>
    <property type="match status" value="1"/>
</dbReference>
<comment type="caution">
    <text evidence="3">The sequence shown here is derived from an EMBL/GenBank/DDBJ whole genome shotgun (WGS) entry which is preliminary data.</text>
</comment>
<dbReference type="InterPro" id="IPR050463">
    <property type="entry name" value="Gfo/Idh/MocA_oxidrdct_glycsds"/>
</dbReference>
<name>X0XEG1_9ZZZZ</name>
<evidence type="ECO:0000313" key="3">
    <source>
        <dbReference type="EMBL" id="GAG33802.1"/>
    </source>
</evidence>
<dbReference type="GO" id="GO:0000166">
    <property type="term" value="F:nucleotide binding"/>
    <property type="evidence" value="ECO:0007669"/>
    <property type="project" value="InterPro"/>
</dbReference>
<dbReference type="AlphaFoldDB" id="X0XEG1"/>
<accession>X0XEG1</accession>
<dbReference type="Pfam" id="PF19051">
    <property type="entry name" value="GFO_IDH_MocA_C2"/>
    <property type="match status" value="1"/>
</dbReference>
<evidence type="ECO:0000259" key="1">
    <source>
        <dbReference type="Pfam" id="PF01408"/>
    </source>
</evidence>
<dbReference type="EMBL" id="BARS01042898">
    <property type="protein sequence ID" value="GAG33802.1"/>
    <property type="molecule type" value="Genomic_DNA"/>
</dbReference>
<dbReference type="InterPro" id="IPR000683">
    <property type="entry name" value="Gfo/Idh/MocA-like_OxRdtase_N"/>
</dbReference>
<dbReference type="InterPro" id="IPR036291">
    <property type="entry name" value="NAD(P)-bd_dom_sf"/>
</dbReference>
<dbReference type="Gene3D" id="3.40.50.720">
    <property type="entry name" value="NAD(P)-binding Rossmann-like Domain"/>
    <property type="match status" value="1"/>
</dbReference>
<feature type="domain" description="Gfo/Idh/MocA-like oxidoreductase N-terminal" evidence="1">
    <location>
        <begin position="3"/>
        <end position="98"/>
    </location>
</feature>
<dbReference type="PANTHER" id="PTHR43818">
    <property type="entry name" value="BCDNA.GH03377"/>
    <property type="match status" value="1"/>
</dbReference>
<evidence type="ECO:0000259" key="2">
    <source>
        <dbReference type="Pfam" id="PF19051"/>
    </source>
</evidence>
<dbReference type="Gene3D" id="3.30.360.10">
    <property type="entry name" value="Dihydrodipicolinate Reductase, domain 2"/>
    <property type="match status" value="1"/>
</dbReference>
<dbReference type="Pfam" id="PF01408">
    <property type="entry name" value="GFO_IDH_MocA"/>
    <property type="match status" value="1"/>
</dbReference>
<dbReference type="PANTHER" id="PTHR43818:SF5">
    <property type="entry name" value="OXIDOREDUCTASE FAMILY PROTEIN"/>
    <property type="match status" value="1"/>
</dbReference>
<organism evidence="3">
    <name type="scientific">marine sediment metagenome</name>
    <dbReference type="NCBI Taxonomy" id="412755"/>
    <lineage>
        <taxon>unclassified sequences</taxon>
        <taxon>metagenomes</taxon>
        <taxon>ecological metagenomes</taxon>
    </lineage>
</organism>
<dbReference type="SUPFAM" id="SSF51735">
    <property type="entry name" value="NAD(P)-binding Rossmann-fold domains"/>
    <property type="match status" value="1"/>
</dbReference>
<dbReference type="InterPro" id="IPR043906">
    <property type="entry name" value="Gfo/Idh/MocA_OxRdtase_bact_C"/>
</dbReference>
<protein>
    <recommendedName>
        <fullName evidence="4">Gfo/Idh/MocA-like oxidoreductase N-terminal domain-containing protein</fullName>
    </recommendedName>
</protein>
<feature type="domain" description="Gfo/Idh/MocA-like oxidoreductase bacterial type C-terminal" evidence="2">
    <location>
        <begin position="121"/>
        <end position="199"/>
    </location>
</feature>
<gene>
    <name evidence="3" type="ORF">S01H1_65020</name>
</gene>
<reference evidence="3" key="1">
    <citation type="journal article" date="2014" name="Front. Microbiol.">
        <title>High frequency of phylogenetically diverse reductive dehalogenase-homologous genes in deep subseafloor sedimentary metagenomes.</title>
        <authorList>
            <person name="Kawai M."/>
            <person name="Futagami T."/>
            <person name="Toyoda A."/>
            <person name="Takaki Y."/>
            <person name="Nishi S."/>
            <person name="Hori S."/>
            <person name="Arai W."/>
            <person name="Tsubouchi T."/>
            <person name="Morono Y."/>
            <person name="Uchiyama I."/>
            <person name="Ito T."/>
            <person name="Fujiyama A."/>
            <person name="Inagaki F."/>
            <person name="Takami H."/>
        </authorList>
    </citation>
    <scope>NUCLEOTIDE SEQUENCE</scope>
    <source>
        <strain evidence="3">Expedition CK06-06</strain>
    </source>
</reference>